<keyword evidence="2 6" id="KW-0808">Transferase</keyword>
<proteinExistence type="predicted"/>
<keyword evidence="4" id="KW-0812">Transmembrane</keyword>
<dbReference type="Proteomes" id="UP000199555">
    <property type="component" value="Unassembled WGS sequence"/>
</dbReference>
<dbReference type="GO" id="GO:0003841">
    <property type="term" value="F:1-acylglycerol-3-phosphate O-acyltransferase activity"/>
    <property type="evidence" value="ECO:0007669"/>
    <property type="project" value="TreeGrafter"/>
</dbReference>
<dbReference type="STRING" id="525640.SAMN04487971_107137"/>
<evidence type="ECO:0000259" key="5">
    <source>
        <dbReference type="SMART" id="SM00563"/>
    </source>
</evidence>
<dbReference type="Pfam" id="PF01553">
    <property type="entry name" value="Acyltransferase"/>
    <property type="match status" value="1"/>
</dbReference>
<reference evidence="7" key="1">
    <citation type="submission" date="2016-10" db="EMBL/GenBank/DDBJ databases">
        <authorList>
            <person name="Varghese N."/>
            <person name="Submissions S."/>
        </authorList>
    </citation>
    <scope>NUCLEOTIDE SEQUENCE [LARGE SCALE GENOMIC DNA]</scope>
    <source>
        <strain evidence="7">CGMCC 1.7655</strain>
    </source>
</reference>
<gene>
    <name evidence="6" type="ORF">SAMN04487971_107137</name>
</gene>
<dbReference type="InterPro" id="IPR002123">
    <property type="entry name" value="Plipid/glycerol_acylTrfase"/>
</dbReference>
<dbReference type="RefSeq" id="WP_245688788.1">
    <property type="nucleotide sequence ID" value="NZ_FNGE01000007.1"/>
</dbReference>
<dbReference type="AlphaFoldDB" id="A0A1G9I4F8"/>
<comment type="pathway">
    <text evidence="1">Lipid metabolism.</text>
</comment>
<evidence type="ECO:0000313" key="6">
    <source>
        <dbReference type="EMBL" id="SDL19982.1"/>
    </source>
</evidence>
<protein>
    <submittedName>
        <fullName evidence="6">1-acyl-sn-glycerol-3-phosphate acyltransferase</fullName>
    </submittedName>
</protein>
<dbReference type="CDD" id="cd07989">
    <property type="entry name" value="LPLAT_AGPAT-like"/>
    <property type="match status" value="1"/>
</dbReference>
<evidence type="ECO:0000313" key="7">
    <source>
        <dbReference type="Proteomes" id="UP000199555"/>
    </source>
</evidence>
<name>A0A1G9I4F8_9RHOB</name>
<keyword evidence="7" id="KW-1185">Reference proteome</keyword>
<evidence type="ECO:0000256" key="1">
    <source>
        <dbReference type="ARBA" id="ARBA00005189"/>
    </source>
</evidence>
<evidence type="ECO:0000256" key="2">
    <source>
        <dbReference type="ARBA" id="ARBA00022679"/>
    </source>
</evidence>
<keyword evidence="4" id="KW-0472">Membrane</keyword>
<dbReference type="GO" id="GO:0006654">
    <property type="term" value="P:phosphatidic acid biosynthetic process"/>
    <property type="evidence" value="ECO:0007669"/>
    <property type="project" value="TreeGrafter"/>
</dbReference>
<keyword evidence="3 6" id="KW-0012">Acyltransferase</keyword>
<accession>A0A1G9I4F8</accession>
<dbReference type="EMBL" id="FNGE01000007">
    <property type="protein sequence ID" value="SDL19982.1"/>
    <property type="molecule type" value="Genomic_DNA"/>
</dbReference>
<sequence length="298" mass="32351">MALRRLEQPGWALSPAPEGMRQQGYLLSGNIPGSGAEPRSAVANPARDPRYQPGRLPLLWPLRTAVFYVWIALVTLVMGLAWWPRIRRDPSQAHVLPVVWTGRLLAAARAILGISVEVRGTPPTRDCIIAAKHQSFLDILAIAHAVPQCGFIMKREVLRVPVMGHYARLAGCIPIDRARGSEAMRQIIAGVQAARASSDGLGQLIIYPEGTRTRPGERRKYKHGVGTIQAATGLPIHPVAVNCGMFWPRDGLRMRPGRAVIEFLDPLPPGGSAGETVERLEAVVEGASEALMTEASAR</sequence>
<feature type="transmembrane region" description="Helical" evidence="4">
    <location>
        <begin position="65"/>
        <end position="83"/>
    </location>
</feature>
<feature type="domain" description="Phospholipid/glycerol acyltransferase" evidence="5">
    <location>
        <begin position="127"/>
        <end position="244"/>
    </location>
</feature>
<dbReference type="PANTHER" id="PTHR10434:SF40">
    <property type="entry name" value="1-ACYL-SN-GLYCEROL-3-PHOSPHATE ACYLTRANSFERASE"/>
    <property type="match status" value="1"/>
</dbReference>
<evidence type="ECO:0000256" key="4">
    <source>
        <dbReference type="SAM" id="Phobius"/>
    </source>
</evidence>
<evidence type="ECO:0000256" key="3">
    <source>
        <dbReference type="ARBA" id="ARBA00023315"/>
    </source>
</evidence>
<dbReference type="PANTHER" id="PTHR10434">
    <property type="entry name" value="1-ACYL-SN-GLYCEROL-3-PHOSPHATE ACYLTRANSFERASE"/>
    <property type="match status" value="1"/>
</dbReference>
<dbReference type="SMART" id="SM00563">
    <property type="entry name" value="PlsC"/>
    <property type="match status" value="1"/>
</dbReference>
<keyword evidence="4" id="KW-1133">Transmembrane helix</keyword>
<dbReference type="SUPFAM" id="SSF69593">
    <property type="entry name" value="Glycerol-3-phosphate (1)-acyltransferase"/>
    <property type="match status" value="1"/>
</dbReference>
<organism evidence="6 7">
    <name type="scientific">Paracoccus chinensis</name>
    <dbReference type="NCBI Taxonomy" id="525640"/>
    <lineage>
        <taxon>Bacteria</taxon>
        <taxon>Pseudomonadati</taxon>
        <taxon>Pseudomonadota</taxon>
        <taxon>Alphaproteobacteria</taxon>
        <taxon>Rhodobacterales</taxon>
        <taxon>Paracoccaceae</taxon>
        <taxon>Paracoccus</taxon>
    </lineage>
</organism>